<comment type="caution">
    <text evidence="13">The sequence shown here is derived from an EMBL/GenBank/DDBJ whole genome shotgun (WGS) entry which is preliminary data.</text>
</comment>
<evidence type="ECO:0000256" key="1">
    <source>
        <dbReference type="ARBA" id="ARBA00004141"/>
    </source>
</evidence>
<keyword evidence="5 11" id="KW-1133">Transmembrane helix</keyword>
<feature type="transmembrane region" description="Helical" evidence="11">
    <location>
        <begin position="189"/>
        <end position="211"/>
    </location>
</feature>
<keyword evidence="9" id="KW-0739">Sodium transport</keyword>
<feature type="transmembrane region" description="Helical" evidence="11">
    <location>
        <begin position="546"/>
        <end position="564"/>
    </location>
</feature>
<gene>
    <name evidence="13" type="ORF">GAYE_SCF01G2003</name>
</gene>
<dbReference type="GO" id="GO:0015297">
    <property type="term" value="F:antiporter activity"/>
    <property type="evidence" value="ECO:0007669"/>
    <property type="project" value="UniProtKB-KW"/>
</dbReference>
<keyword evidence="6" id="KW-0915">Sodium</keyword>
<evidence type="ECO:0000256" key="10">
    <source>
        <dbReference type="ARBA" id="ARBA00025753"/>
    </source>
</evidence>
<feature type="transmembrane region" description="Helical" evidence="11">
    <location>
        <begin position="272"/>
        <end position="290"/>
    </location>
</feature>
<feature type="transmembrane region" description="Helical" evidence="11">
    <location>
        <begin position="302"/>
        <end position="328"/>
    </location>
</feature>
<evidence type="ECO:0000313" key="14">
    <source>
        <dbReference type="Proteomes" id="UP001300502"/>
    </source>
</evidence>
<feature type="transmembrane region" description="Helical" evidence="11">
    <location>
        <begin position="108"/>
        <end position="129"/>
    </location>
</feature>
<keyword evidence="7" id="KW-0406">Ion transport</keyword>
<dbReference type="PANTHER" id="PTHR43269:SF2">
    <property type="entry name" value="SODIUM_PROTON ANTIPORTER 1-RELATED"/>
    <property type="match status" value="1"/>
</dbReference>
<keyword evidence="8 11" id="KW-0472">Membrane</keyword>
<evidence type="ECO:0000256" key="7">
    <source>
        <dbReference type="ARBA" id="ARBA00023065"/>
    </source>
</evidence>
<dbReference type="AlphaFoldDB" id="A0AAV9I9Z5"/>
<feature type="transmembrane region" description="Helical" evidence="11">
    <location>
        <begin position="507"/>
        <end position="534"/>
    </location>
</feature>
<keyword evidence="3" id="KW-0050">Antiport</keyword>
<dbReference type="NCBIfam" id="NF038006">
    <property type="entry name" value="NhaD_1"/>
    <property type="match status" value="1"/>
</dbReference>
<evidence type="ECO:0000256" key="3">
    <source>
        <dbReference type="ARBA" id="ARBA00022449"/>
    </source>
</evidence>
<protein>
    <recommendedName>
        <fullName evidence="12">Citrate transporter-like domain-containing protein</fullName>
    </recommendedName>
</protein>
<evidence type="ECO:0000256" key="6">
    <source>
        <dbReference type="ARBA" id="ARBA00023053"/>
    </source>
</evidence>
<proteinExistence type="inferred from homology"/>
<keyword evidence="14" id="KW-1185">Reference proteome</keyword>
<evidence type="ECO:0000256" key="2">
    <source>
        <dbReference type="ARBA" id="ARBA00022448"/>
    </source>
</evidence>
<keyword evidence="2" id="KW-0813">Transport</keyword>
<reference evidence="13 14" key="1">
    <citation type="submission" date="2022-07" db="EMBL/GenBank/DDBJ databases">
        <title>Genome-wide signatures of adaptation to extreme environments.</title>
        <authorList>
            <person name="Cho C.H."/>
            <person name="Yoon H.S."/>
        </authorList>
    </citation>
    <scope>NUCLEOTIDE SEQUENCE [LARGE SCALE GENOMIC DNA]</scope>
    <source>
        <strain evidence="13 14">108.79 E11</strain>
    </source>
</reference>
<feature type="transmembrane region" description="Helical" evidence="11">
    <location>
        <begin position="430"/>
        <end position="458"/>
    </location>
</feature>
<evidence type="ECO:0000313" key="13">
    <source>
        <dbReference type="EMBL" id="KAK4524104.1"/>
    </source>
</evidence>
<dbReference type="EMBL" id="JANCYU010000021">
    <property type="protein sequence ID" value="KAK4524104.1"/>
    <property type="molecule type" value="Genomic_DNA"/>
</dbReference>
<dbReference type="InterPro" id="IPR004680">
    <property type="entry name" value="Cit_transptr-like_dom"/>
</dbReference>
<evidence type="ECO:0000256" key="5">
    <source>
        <dbReference type="ARBA" id="ARBA00022989"/>
    </source>
</evidence>
<evidence type="ECO:0000256" key="8">
    <source>
        <dbReference type="ARBA" id="ARBA00023136"/>
    </source>
</evidence>
<dbReference type="InterPro" id="IPR045016">
    <property type="entry name" value="NhaD-like"/>
</dbReference>
<organism evidence="13 14">
    <name type="scientific">Galdieria yellowstonensis</name>
    <dbReference type="NCBI Taxonomy" id="3028027"/>
    <lineage>
        <taxon>Eukaryota</taxon>
        <taxon>Rhodophyta</taxon>
        <taxon>Bangiophyceae</taxon>
        <taxon>Galdieriales</taxon>
        <taxon>Galdieriaceae</taxon>
        <taxon>Galdieria</taxon>
    </lineage>
</organism>
<dbReference type="GO" id="GO:0006814">
    <property type="term" value="P:sodium ion transport"/>
    <property type="evidence" value="ECO:0007669"/>
    <property type="project" value="UniProtKB-KW"/>
</dbReference>
<name>A0AAV9I9Z5_9RHOD</name>
<feature type="domain" description="Citrate transporter-like" evidence="12">
    <location>
        <begin position="146"/>
        <end position="514"/>
    </location>
</feature>
<dbReference type="PANTHER" id="PTHR43269">
    <property type="entry name" value="SODIUM/PROTON ANTIPORTER 1-RELATED"/>
    <property type="match status" value="1"/>
</dbReference>
<feature type="transmembrane region" description="Helical" evidence="11">
    <location>
        <begin position="135"/>
        <end position="168"/>
    </location>
</feature>
<accession>A0AAV9I9Z5</accession>
<feature type="transmembrane region" description="Helical" evidence="11">
    <location>
        <begin position="231"/>
        <end position="260"/>
    </location>
</feature>
<keyword evidence="4 11" id="KW-0812">Transmembrane</keyword>
<evidence type="ECO:0000256" key="9">
    <source>
        <dbReference type="ARBA" id="ARBA00023201"/>
    </source>
</evidence>
<evidence type="ECO:0000256" key="4">
    <source>
        <dbReference type="ARBA" id="ARBA00022692"/>
    </source>
</evidence>
<feature type="transmembrane region" description="Helical" evidence="11">
    <location>
        <begin position="365"/>
        <end position="383"/>
    </location>
</feature>
<dbReference type="Pfam" id="PF03600">
    <property type="entry name" value="CitMHS"/>
    <property type="match status" value="1"/>
</dbReference>
<comment type="similarity">
    <text evidence="10">Belongs to the NhaD Na(+)/H(+) (TC 2.A.62) antiporter family.</text>
</comment>
<evidence type="ECO:0000259" key="12">
    <source>
        <dbReference type="Pfam" id="PF03600"/>
    </source>
</evidence>
<feature type="transmembrane region" description="Helical" evidence="11">
    <location>
        <begin position="470"/>
        <end position="495"/>
    </location>
</feature>
<sequence length="578" mass="62980">MKTFLFQSSCFHSFRSHHIRKKQIDVRSTWWKGLSVVNDVVTAKRVSKLYLKQTYCKREAEGSDGKAEEAAGNVVISEQVENRKASGNSVKSEQGPLKDDTKQDIPRFVALLFLLTSVAFLVQHSWLAAHEGLSLTILFFIAYCGIVLEEILLLNKTAVALLAAVLLWSSYSTTKQGDELDSVVQSLSLQLSSISEIIFFLMGAMTIVEVIDAHRGFQLVTDWIKTSKKSVLLWISASITFLLSSVLDNLTSTIVMVSLLRKANLSDEERRLFGAAVVVAANAGGAWTPIGDVTTTMLWIQGHISTFGVMSGLFVPSLVTLLVSIAIYSRQVKDDERLYFDKAENASSRSSFSSAVFVDGKRGKLVLGTGVASLLFVPIFKALTGLPPYLGMLAGLGTIWLLTDVLHVGQESTEDASREYLKTSSALNRIDVASILFFLGILLCVGCLDSAGILKVWAAYISDHVSSLQLVAFIIGLASSVIDNVPIVAACMGMYDSVAYPKDSTLWQLVAYCAGTGGSIFIIGSAAGVALMGLEKIDFFWYLKKAAWGAFAGYCAGIATYLAMHSDAWTLLKHQLFW</sequence>
<dbReference type="Proteomes" id="UP001300502">
    <property type="component" value="Unassembled WGS sequence"/>
</dbReference>
<dbReference type="GO" id="GO:0016020">
    <property type="term" value="C:membrane"/>
    <property type="evidence" value="ECO:0007669"/>
    <property type="project" value="UniProtKB-SubCell"/>
</dbReference>
<comment type="subcellular location">
    <subcellularLocation>
        <location evidence="1">Membrane</location>
        <topology evidence="1">Multi-pass membrane protein</topology>
    </subcellularLocation>
</comment>
<evidence type="ECO:0000256" key="11">
    <source>
        <dbReference type="SAM" id="Phobius"/>
    </source>
</evidence>